<reference evidence="1" key="1">
    <citation type="submission" date="2014-11" db="EMBL/GenBank/DDBJ databases">
        <authorList>
            <person name="Amaro Gonzalez C."/>
        </authorList>
    </citation>
    <scope>NUCLEOTIDE SEQUENCE</scope>
</reference>
<dbReference type="AlphaFoldDB" id="A0A0E9RYJ6"/>
<protein>
    <submittedName>
        <fullName evidence="1">Uncharacterized protein</fullName>
    </submittedName>
</protein>
<dbReference type="EMBL" id="GBXM01074288">
    <property type="protein sequence ID" value="JAH34289.1"/>
    <property type="molecule type" value="Transcribed_RNA"/>
</dbReference>
<organism evidence="1">
    <name type="scientific">Anguilla anguilla</name>
    <name type="common">European freshwater eel</name>
    <name type="synonym">Muraena anguilla</name>
    <dbReference type="NCBI Taxonomy" id="7936"/>
    <lineage>
        <taxon>Eukaryota</taxon>
        <taxon>Metazoa</taxon>
        <taxon>Chordata</taxon>
        <taxon>Craniata</taxon>
        <taxon>Vertebrata</taxon>
        <taxon>Euteleostomi</taxon>
        <taxon>Actinopterygii</taxon>
        <taxon>Neopterygii</taxon>
        <taxon>Teleostei</taxon>
        <taxon>Anguilliformes</taxon>
        <taxon>Anguillidae</taxon>
        <taxon>Anguilla</taxon>
    </lineage>
</organism>
<reference evidence="1" key="2">
    <citation type="journal article" date="2015" name="Fish Shellfish Immunol.">
        <title>Early steps in the European eel (Anguilla anguilla)-Vibrio vulnificus interaction in the gills: Role of the RtxA13 toxin.</title>
        <authorList>
            <person name="Callol A."/>
            <person name="Pajuelo D."/>
            <person name="Ebbesson L."/>
            <person name="Teles M."/>
            <person name="MacKenzie S."/>
            <person name="Amaro C."/>
        </authorList>
    </citation>
    <scope>NUCLEOTIDE SEQUENCE</scope>
</reference>
<sequence>MLVSDLYSSPFAHPSLLINAKRTLSRLY</sequence>
<accession>A0A0E9RYJ6</accession>
<evidence type="ECO:0000313" key="1">
    <source>
        <dbReference type="EMBL" id="JAH34289.1"/>
    </source>
</evidence>
<proteinExistence type="predicted"/>
<name>A0A0E9RYJ6_ANGAN</name>